<dbReference type="Gene3D" id="3.40.50.300">
    <property type="entry name" value="P-loop containing nucleotide triphosphate hydrolases"/>
    <property type="match status" value="2"/>
</dbReference>
<comment type="caution">
    <text evidence="7">The sequence shown here is derived from an EMBL/GenBank/DDBJ whole genome shotgun (WGS) entry which is preliminary data.</text>
</comment>
<dbReference type="Pfam" id="PF03135">
    <property type="entry name" value="CagE_TrbE_VirB"/>
    <property type="match status" value="1"/>
</dbReference>
<evidence type="ECO:0000259" key="6">
    <source>
        <dbReference type="Pfam" id="PF03135"/>
    </source>
</evidence>
<organism evidence="7 8">
    <name type="scientific">Campylobacter pinnipediorum subsp. pinnipediorum</name>
    <dbReference type="NCBI Taxonomy" id="1660067"/>
    <lineage>
        <taxon>Bacteria</taxon>
        <taxon>Pseudomonadati</taxon>
        <taxon>Campylobacterota</taxon>
        <taxon>Epsilonproteobacteria</taxon>
        <taxon>Campylobacterales</taxon>
        <taxon>Campylobacteraceae</taxon>
        <taxon>Campylobacter</taxon>
    </lineage>
</organism>
<evidence type="ECO:0000313" key="8">
    <source>
        <dbReference type="Proteomes" id="UP000189728"/>
    </source>
</evidence>
<dbReference type="PANTHER" id="PTHR30121:SF12">
    <property type="entry name" value="TYPE IV SECRETION SYSTEM PROTEIN CAGE"/>
    <property type="match status" value="1"/>
</dbReference>
<evidence type="ECO:0000256" key="1">
    <source>
        <dbReference type="ARBA" id="ARBA00006512"/>
    </source>
</evidence>
<feature type="region of interest" description="Disordered" evidence="5">
    <location>
        <begin position="15"/>
        <end position="48"/>
    </location>
</feature>
<dbReference type="PANTHER" id="PTHR30121">
    <property type="entry name" value="UNCHARACTERIZED PROTEIN YJGR-RELATED"/>
    <property type="match status" value="1"/>
</dbReference>
<feature type="compositionally biased region" description="Basic and acidic residues" evidence="5">
    <location>
        <begin position="15"/>
        <end position="25"/>
    </location>
</feature>
<protein>
    <submittedName>
        <fullName evidence="7">AAA family ATPase</fullName>
    </submittedName>
</protein>
<name>A0AAX0LCJ5_9BACT</name>
<dbReference type="RefSeq" id="WP_078415198.1">
    <property type="nucleotide sequence ID" value="NZ_CP012546.1"/>
</dbReference>
<keyword evidence="2" id="KW-0547">Nucleotide-binding</keyword>
<dbReference type="EMBL" id="MCRK01000009">
    <property type="protein sequence ID" value="OPA81982.1"/>
    <property type="molecule type" value="Genomic_DNA"/>
</dbReference>
<keyword evidence="4" id="KW-0175">Coiled coil</keyword>
<evidence type="ECO:0000256" key="4">
    <source>
        <dbReference type="SAM" id="Coils"/>
    </source>
</evidence>
<feature type="coiled-coil region" evidence="4">
    <location>
        <begin position="341"/>
        <end position="396"/>
    </location>
</feature>
<reference evidence="7 8" key="1">
    <citation type="submission" date="2016-08" db="EMBL/GenBank/DDBJ databases">
        <title>Campylobacter species from sea mammals.</title>
        <authorList>
            <person name="Gilbert M.J."/>
            <person name="Byrne B.A."/>
            <person name="Zomer A.L."/>
            <person name="Wagenaar J.A."/>
        </authorList>
    </citation>
    <scope>NUCLEOTIDE SEQUENCE [LARGE SCALE GENOMIC DNA]</scope>
    <source>
        <strain evidence="7 8">1105248</strain>
    </source>
</reference>
<dbReference type="InterPro" id="IPR051162">
    <property type="entry name" value="T4SS_component"/>
</dbReference>
<dbReference type="AlphaFoldDB" id="A0AAX0LCJ5"/>
<evidence type="ECO:0000256" key="2">
    <source>
        <dbReference type="ARBA" id="ARBA00022741"/>
    </source>
</evidence>
<dbReference type="SUPFAM" id="SSF52540">
    <property type="entry name" value="P-loop containing nucleoside triphosphate hydrolases"/>
    <property type="match status" value="1"/>
</dbReference>
<dbReference type="InterPro" id="IPR018145">
    <property type="entry name" value="CagE_TrbE_VirB_cntrl_dom"/>
</dbReference>
<evidence type="ECO:0000256" key="3">
    <source>
        <dbReference type="ARBA" id="ARBA00022840"/>
    </source>
</evidence>
<proteinExistence type="inferred from homology"/>
<dbReference type="Proteomes" id="UP000189728">
    <property type="component" value="Unassembled WGS sequence"/>
</dbReference>
<keyword evidence="3" id="KW-0067">ATP-binding</keyword>
<gene>
    <name evidence="7" type="ORF">BFG04_08250</name>
</gene>
<dbReference type="GO" id="GO:0005524">
    <property type="term" value="F:ATP binding"/>
    <property type="evidence" value="ECO:0007669"/>
    <property type="project" value="UniProtKB-KW"/>
</dbReference>
<evidence type="ECO:0000313" key="7">
    <source>
        <dbReference type="EMBL" id="OPA81982.1"/>
    </source>
</evidence>
<sequence length="833" mass="96311">MARGLIDVFKDWKKEKQREKEKQELGFDNSKNKKNAKRNNKQTNQSGCGLNKKADKIIMLAEPQIYTLAKENNIACKYGDNVIITKDGNATIAVELKGTSYAGITLDDETDYLLNRVMFFTTLKNDVEINLIIKKDKQDITKIKKRDINPYAEEIIEKWETNQDIYSIKYYLIISTITKNLTGILESFKTKVTSEQNEESSESVNLRQKIDLLNETLLNIKNYLLIYNPRQMEADEIINFYATYSNAKETSLRYTNELITDCYISSDVEFKKDYIEFFRNDGTTKYARFISIKAYETEQLKSLITSNLIKSNNEFMAMIYFKAYEKRKAIKKIKDTKTFSVELVRAELDELMELVQADRENLVETSFSVYCLADSLSELDDKANKLKNILENQGLNVVRETLNQKPLYFSFFPSRGNLNARKKTLNISNLSTIANFENEVTGFNRNDWGDEAVTTFKHINQTPFLFNFHYTPDGDRPAGHTMIMGGTGKGKTTLAEFLMTNLFKYPINIFAMDKLRGMSNFTNYMDGEYHDSESEEFKLNPFTLADTHENREFLKSWLQMMAEIKIDEHEEKKDINSTVDRMYEMKQPNQVITLSDFIISLPADNDGKSRLKIRFDSYKGSIFDNKEDALNFKKQLSVLNMDGILTNKKISALTAIYIFHKLKNQAKNSTDTRGFFCFIDELKDYLQDETMQEKILESILEVRKIGGVMCMGFQSLSLFKQIERGSSFLDNIANFIIFPTNNTEALNEMHEIIGLAPTEIKYLKESNSSTREVLLNMKLRNESAKLNIDLSKLGSLLKAFSSSSDNVMLIKKLKEESPKHWRKLYLEHKGVIQ</sequence>
<dbReference type="InterPro" id="IPR027417">
    <property type="entry name" value="P-loop_NTPase"/>
</dbReference>
<accession>A0AAX0LCJ5</accession>
<comment type="similarity">
    <text evidence="1">Belongs to the TrbE/VirB4 family.</text>
</comment>
<feature type="domain" description="CagE TrbE VirB component of type IV transporter system central" evidence="6">
    <location>
        <begin position="224"/>
        <end position="421"/>
    </location>
</feature>
<evidence type="ECO:0000256" key="5">
    <source>
        <dbReference type="SAM" id="MobiDB-lite"/>
    </source>
</evidence>